<name>A0ACC2JNP4_9PEZI</name>
<organism evidence="1 2">
    <name type="scientific">Lasiodiplodia mahajangana</name>
    <dbReference type="NCBI Taxonomy" id="1108764"/>
    <lineage>
        <taxon>Eukaryota</taxon>
        <taxon>Fungi</taxon>
        <taxon>Dikarya</taxon>
        <taxon>Ascomycota</taxon>
        <taxon>Pezizomycotina</taxon>
        <taxon>Dothideomycetes</taxon>
        <taxon>Dothideomycetes incertae sedis</taxon>
        <taxon>Botryosphaeriales</taxon>
        <taxon>Botryosphaeriaceae</taxon>
        <taxon>Lasiodiplodia</taxon>
    </lineage>
</organism>
<evidence type="ECO:0000313" key="2">
    <source>
        <dbReference type="Proteomes" id="UP001153332"/>
    </source>
</evidence>
<keyword evidence="2" id="KW-1185">Reference proteome</keyword>
<proteinExistence type="predicted"/>
<dbReference type="EMBL" id="JAPUUL010000952">
    <property type="protein sequence ID" value="KAJ8128813.1"/>
    <property type="molecule type" value="Genomic_DNA"/>
</dbReference>
<evidence type="ECO:0000313" key="1">
    <source>
        <dbReference type="EMBL" id="KAJ8128813.1"/>
    </source>
</evidence>
<reference evidence="1" key="1">
    <citation type="submission" date="2022-12" db="EMBL/GenBank/DDBJ databases">
        <title>Genome Sequence of Lasiodiplodia mahajangana.</title>
        <authorList>
            <person name="Buettner E."/>
        </authorList>
    </citation>
    <scope>NUCLEOTIDE SEQUENCE</scope>
    <source>
        <strain evidence="1">VT137</strain>
    </source>
</reference>
<protein>
    <submittedName>
        <fullName evidence="1">Uncharacterized protein</fullName>
    </submittedName>
</protein>
<sequence length="401" mass="43695">MSSMSNETRFMARLLNLSLLAATLLASGITAASSRCNIRLLANILASQHRASAIFAEAVPQGGSFGQGKADIEFPVNATNLPALCAVSINVRSSVNSSYNLGLFLPDQTWNSRLLATGNGGFGGGINWADMGRFSQYGFATLSTDTGHVSLETDGSWALNSPARVIDWGYHAMHGSLVLGKEIIKAYYRVPDIEYSYFAGCSTGGRQALKEIQLHPDSLDGIAIGAPTWKIPTLAGATTRLGLLNYPADEPYHIDPSRFPSIVREVVRQCDGQDGLVDGIVSDPLGCNFDFEQLRCGTSTSECFTLPQLGTIRNFYSDWIDANRTFVFPGMSLGADPTFLLSVPQGYDYYKYFVYNDPNWDFTQLSYEDIIYANNVDPGDAAADDYDLTAFMERGVKHLVP</sequence>
<comment type="caution">
    <text evidence="1">The sequence shown here is derived from an EMBL/GenBank/DDBJ whole genome shotgun (WGS) entry which is preliminary data.</text>
</comment>
<accession>A0ACC2JNP4</accession>
<dbReference type="Proteomes" id="UP001153332">
    <property type="component" value="Unassembled WGS sequence"/>
</dbReference>
<gene>
    <name evidence="1" type="ORF">O1611_g4822</name>
</gene>